<dbReference type="AlphaFoldDB" id="A0A3R9N6P4"/>
<dbReference type="Proteomes" id="UP000270620">
    <property type="component" value="Unassembled WGS sequence"/>
</dbReference>
<dbReference type="EMBL" id="RWBG01000002">
    <property type="protein sequence ID" value="RSK40253.1"/>
    <property type="molecule type" value="Genomic_DNA"/>
</dbReference>
<gene>
    <name evidence="1" type="ORF">EJA19_04540</name>
</gene>
<evidence type="ECO:0000313" key="1">
    <source>
        <dbReference type="EMBL" id="RSK40253.1"/>
    </source>
</evidence>
<dbReference type="PROSITE" id="PS51257">
    <property type="entry name" value="PROKAR_LIPOPROTEIN"/>
    <property type="match status" value="1"/>
</dbReference>
<dbReference type="OrthoDB" id="1437689at2"/>
<keyword evidence="2" id="KW-1185">Reference proteome</keyword>
<accession>A0A3R9N6P4</accession>
<proteinExistence type="predicted"/>
<sequence length="319" mass="35753">MKNIFKNFLCLVSLFTMLLSCKSDKKAESITETKVVEETVKIPTNTIDILTKSMEFIMPDTIASGWNTFKYDNRANETHFFRLSKMPEGITAENFKKEADPVFEEGMDLINAGKAEEGFAAFGKLPEWFSKCIPTGGSGLIAPKSKTYTALSLEPGLYSMECYVKMPNGKFHSTMGMVKQVFVSETTSGNVAPQATDTINIREDGFHFNPDIRTGKHIFQVNVESQKLHENFASTDVHLVKLEDYANKDELESWMVWYDPKGFITPVPNGITFLGGFNDAFQGSTGYFYADLKPGKYAFISEVPNAKAKGLFKEFEVLD</sequence>
<reference evidence="1 2" key="1">
    <citation type="submission" date="2018-12" db="EMBL/GenBank/DDBJ databases">
        <title>Mangrovimonas spongiae sp. nov., a novel member of the genus Mangrovimonas isolated from marine sponge.</title>
        <authorList>
            <person name="Zhuang L."/>
            <person name="Luo L."/>
        </authorList>
    </citation>
    <scope>NUCLEOTIDE SEQUENCE [LARGE SCALE GENOMIC DNA]</scope>
    <source>
        <strain evidence="1 2">HN-E26</strain>
    </source>
</reference>
<name>A0A3R9N6P4_9FLAO</name>
<protein>
    <submittedName>
        <fullName evidence="1">Uncharacterized protein</fullName>
    </submittedName>
</protein>
<organism evidence="1 2">
    <name type="scientific">Mangrovimonas spongiae</name>
    <dbReference type="NCBI Taxonomy" id="2494697"/>
    <lineage>
        <taxon>Bacteria</taxon>
        <taxon>Pseudomonadati</taxon>
        <taxon>Bacteroidota</taxon>
        <taxon>Flavobacteriia</taxon>
        <taxon>Flavobacteriales</taxon>
        <taxon>Flavobacteriaceae</taxon>
        <taxon>Mangrovimonas</taxon>
    </lineage>
</organism>
<dbReference type="RefSeq" id="WP_125467173.1">
    <property type="nucleotide sequence ID" value="NZ_RWBG01000002.1"/>
</dbReference>
<evidence type="ECO:0000313" key="2">
    <source>
        <dbReference type="Proteomes" id="UP000270620"/>
    </source>
</evidence>
<comment type="caution">
    <text evidence="1">The sequence shown here is derived from an EMBL/GenBank/DDBJ whole genome shotgun (WGS) entry which is preliminary data.</text>
</comment>